<evidence type="ECO:0000259" key="11">
    <source>
        <dbReference type="PROSITE" id="PS51199"/>
    </source>
</evidence>
<reference evidence="12 13" key="1">
    <citation type="submission" date="2012-12" db="EMBL/GenBank/DDBJ databases">
        <title>Novel taxa of Listeriaceae from agricultural environments in the United States.</title>
        <authorList>
            <person name="den Bakker H.C."/>
            <person name="Allred A."/>
            <person name="Warchocki S."/>
            <person name="Wright E.M."/>
            <person name="Burrell A."/>
            <person name="Nightingale K.K."/>
            <person name="Kephart D."/>
            <person name="Wiedmann M."/>
        </authorList>
    </citation>
    <scope>NUCLEOTIDE SEQUENCE [LARGE SCALE GENOMIC DNA]</scope>
    <source>
        <strain evidence="12 13">FSL S10-1203</strain>
    </source>
</reference>
<comment type="similarity">
    <text evidence="1">Belongs to the helicase family. DnaB subfamily.</text>
</comment>
<dbReference type="PANTHER" id="PTHR30153:SF2">
    <property type="entry name" value="REPLICATIVE DNA HELICASE"/>
    <property type="match status" value="1"/>
</dbReference>
<evidence type="ECO:0000313" key="13">
    <source>
        <dbReference type="Proteomes" id="UP000019241"/>
    </source>
</evidence>
<dbReference type="InterPro" id="IPR036185">
    <property type="entry name" value="DNA_heli_DnaB-like_N_sf"/>
</dbReference>
<keyword evidence="7" id="KW-0238">DNA-binding</keyword>
<dbReference type="RefSeq" id="WP_052006955.1">
    <property type="nucleotide sequence ID" value="NZ_AODM01000114.1"/>
</dbReference>
<dbReference type="GO" id="GO:0005524">
    <property type="term" value="F:ATP binding"/>
    <property type="evidence" value="ECO:0007669"/>
    <property type="project" value="UniProtKB-KW"/>
</dbReference>
<dbReference type="EMBL" id="AODM01000114">
    <property type="protein sequence ID" value="EUJ42478.1"/>
    <property type="molecule type" value="Genomic_DNA"/>
</dbReference>
<evidence type="ECO:0000256" key="7">
    <source>
        <dbReference type="ARBA" id="ARBA00023125"/>
    </source>
</evidence>
<evidence type="ECO:0000256" key="9">
    <source>
        <dbReference type="ARBA" id="ARBA00044969"/>
    </source>
</evidence>
<keyword evidence="2" id="KW-0235">DNA replication</keyword>
<dbReference type="Proteomes" id="UP000019241">
    <property type="component" value="Unassembled WGS sequence"/>
</dbReference>
<dbReference type="GO" id="GO:0016787">
    <property type="term" value="F:hydrolase activity"/>
    <property type="evidence" value="ECO:0007669"/>
    <property type="project" value="UniProtKB-KW"/>
</dbReference>
<comment type="caution">
    <text evidence="12">The sequence shown here is derived from an EMBL/GenBank/DDBJ whole genome shotgun (WGS) entry which is preliminary data.</text>
</comment>
<keyword evidence="3" id="KW-0547">Nucleotide-binding</keyword>
<evidence type="ECO:0000256" key="6">
    <source>
        <dbReference type="ARBA" id="ARBA00022840"/>
    </source>
</evidence>
<keyword evidence="6" id="KW-0067">ATP-binding</keyword>
<proteinExistence type="inferred from homology"/>
<dbReference type="InterPro" id="IPR027417">
    <property type="entry name" value="P-loop_NTPase"/>
</dbReference>
<dbReference type="SUPFAM" id="SSF52540">
    <property type="entry name" value="P-loop containing nucleoside triphosphate hydrolases"/>
    <property type="match status" value="1"/>
</dbReference>
<evidence type="ECO:0000256" key="1">
    <source>
        <dbReference type="ARBA" id="ARBA00008428"/>
    </source>
</evidence>
<organism evidence="12 13">
    <name type="scientific">Listeria fleischmannii FSL S10-1203</name>
    <dbReference type="NCBI Taxonomy" id="1265822"/>
    <lineage>
        <taxon>Bacteria</taxon>
        <taxon>Bacillati</taxon>
        <taxon>Bacillota</taxon>
        <taxon>Bacilli</taxon>
        <taxon>Bacillales</taxon>
        <taxon>Listeriaceae</taxon>
        <taxon>Listeria</taxon>
    </lineage>
</organism>
<dbReference type="InterPro" id="IPR007693">
    <property type="entry name" value="DNA_helicase_DnaB-like_N"/>
</dbReference>
<dbReference type="PATRIC" id="fig|1265822.4.peg.4282"/>
<dbReference type="GO" id="GO:0006260">
    <property type="term" value="P:DNA replication"/>
    <property type="evidence" value="ECO:0007669"/>
    <property type="project" value="UniProtKB-KW"/>
</dbReference>
<comment type="catalytic activity">
    <reaction evidence="10">
        <text>ATP + H2O = ADP + phosphate + H(+)</text>
        <dbReference type="Rhea" id="RHEA:13065"/>
        <dbReference type="ChEBI" id="CHEBI:15377"/>
        <dbReference type="ChEBI" id="CHEBI:15378"/>
        <dbReference type="ChEBI" id="CHEBI:30616"/>
        <dbReference type="ChEBI" id="CHEBI:43474"/>
        <dbReference type="ChEBI" id="CHEBI:456216"/>
        <dbReference type="EC" id="5.6.2.3"/>
    </reaction>
</comment>
<dbReference type="AlphaFoldDB" id="W7DB13"/>
<dbReference type="GO" id="GO:0005829">
    <property type="term" value="C:cytosol"/>
    <property type="evidence" value="ECO:0007669"/>
    <property type="project" value="TreeGrafter"/>
</dbReference>
<accession>W7DB13</accession>
<dbReference type="CDD" id="cd00984">
    <property type="entry name" value="DnaB_C"/>
    <property type="match status" value="1"/>
</dbReference>
<gene>
    <name evidence="12" type="ORF">MCOL2_20967</name>
</gene>
<evidence type="ECO:0000256" key="8">
    <source>
        <dbReference type="ARBA" id="ARBA00023235"/>
    </source>
</evidence>
<evidence type="ECO:0000256" key="3">
    <source>
        <dbReference type="ARBA" id="ARBA00022741"/>
    </source>
</evidence>
<evidence type="ECO:0000256" key="5">
    <source>
        <dbReference type="ARBA" id="ARBA00022806"/>
    </source>
</evidence>
<dbReference type="GO" id="GO:0003677">
    <property type="term" value="F:DNA binding"/>
    <property type="evidence" value="ECO:0007669"/>
    <property type="project" value="UniProtKB-KW"/>
</dbReference>
<keyword evidence="5 12" id="KW-0347">Helicase</keyword>
<dbReference type="Gene3D" id="3.40.50.300">
    <property type="entry name" value="P-loop containing nucleotide triphosphate hydrolases"/>
    <property type="match status" value="1"/>
</dbReference>
<protein>
    <recommendedName>
        <fullName evidence="9">DNA 5'-3' helicase</fullName>
        <ecNumber evidence="9">5.6.2.3</ecNumber>
    </recommendedName>
</protein>
<dbReference type="PANTHER" id="PTHR30153">
    <property type="entry name" value="REPLICATIVE DNA HELICASE DNAB"/>
    <property type="match status" value="1"/>
</dbReference>
<dbReference type="Pfam" id="PF03796">
    <property type="entry name" value="DnaB_C"/>
    <property type="match status" value="1"/>
</dbReference>
<dbReference type="Pfam" id="PF00772">
    <property type="entry name" value="DnaB"/>
    <property type="match status" value="1"/>
</dbReference>
<name>W7DB13_9LIST</name>
<keyword evidence="4" id="KW-0378">Hydrolase</keyword>
<dbReference type="GO" id="GO:0043139">
    <property type="term" value="F:5'-3' DNA helicase activity"/>
    <property type="evidence" value="ECO:0007669"/>
    <property type="project" value="UniProtKB-EC"/>
</dbReference>
<dbReference type="EC" id="5.6.2.3" evidence="9"/>
<evidence type="ECO:0000256" key="2">
    <source>
        <dbReference type="ARBA" id="ARBA00022705"/>
    </source>
</evidence>
<sequence>MTKFLASEAEQAVLGAVFLEPSIFPELRLKPEYFYTEFHQEVFQVMQDLHEKEYPIDILTVFDKLPNPQDLPYLTELSGKMPTAQNVSFYARFIKEAYFNRKKHTIAKNYTDKPNEETEQRLREVLLTAEEEEKDQRDFMDLGQKFIERVYEEQHAYDDYMSTGFEVLDRVLDGLRLEELVIIGARPSVGKTAFAINLAYNIANSDMGVATLFSCEMSKEQIMNRTLSTMMGVNVSVWKDPYSRLNLKDKDRALRSFTHLNELAFHVVDKASPTVLDIEAEIIRNQKEYPDANQAIFIDYLGLMGSTGRYERKDLEIASITKGLKQLARKYRVCIVLLAQLSRSVEQRQDKRPMLSDLRDSGSIEQDADKIAFLYREDYYDRASQSNGAIEIIVAKNRNGSIGTVKLDFIKEYNKFAAPLLQKTANTAH</sequence>
<evidence type="ECO:0000313" key="12">
    <source>
        <dbReference type="EMBL" id="EUJ42478.1"/>
    </source>
</evidence>
<keyword evidence="8" id="KW-0413">Isomerase</keyword>
<feature type="domain" description="SF4 helicase" evidence="11">
    <location>
        <begin position="154"/>
        <end position="423"/>
    </location>
</feature>
<dbReference type="Gene3D" id="1.10.860.10">
    <property type="entry name" value="DNAb Helicase, Chain A"/>
    <property type="match status" value="1"/>
</dbReference>
<dbReference type="InterPro" id="IPR007694">
    <property type="entry name" value="DNA_helicase_DnaB-like_C"/>
</dbReference>
<dbReference type="PROSITE" id="PS51199">
    <property type="entry name" value="SF4_HELICASE"/>
    <property type="match status" value="1"/>
</dbReference>
<dbReference type="InterPro" id="IPR016136">
    <property type="entry name" value="DNA_helicase_N/primase_C"/>
</dbReference>
<dbReference type="SUPFAM" id="SSF48024">
    <property type="entry name" value="N-terminal domain of DnaB helicase"/>
    <property type="match status" value="1"/>
</dbReference>
<evidence type="ECO:0000256" key="4">
    <source>
        <dbReference type="ARBA" id="ARBA00022801"/>
    </source>
</evidence>
<evidence type="ECO:0000256" key="10">
    <source>
        <dbReference type="ARBA" id="ARBA00048954"/>
    </source>
</evidence>